<evidence type="ECO:0000313" key="3">
    <source>
        <dbReference type="EMBL" id="EPS62795.1"/>
    </source>
</evidence>
<organism evidence="3 4">
    <name type="scientific">Genlisea aurea</name>
    <dbReference type="NCBI Taxonomy" id="192259"/>
    <lineage>
        <taxon>Eukaryota</taxon>
        <taxon>Viridiplantae</taxon>
        <taxon>Streptophyta</taxon>
        <taxon>Embryophyta</taxon>
        <taxon>Tracheophyta</taxon>
        <taxon>Spermatophyta</taxon>
        <taxon>Magnoliopsida</taxon>
        <taxon>eudicotyledons</taxon>
        <taxon>Gunneridae</taxon>
        <taxon>Pentapetalae</taxon>
        <taxon>asterids</taxon>
        <taxon>lamiids</taxon>
        <taxon>Lamiales</taxon>
        <taxon>Lentibulariaceae</taxon>
        <taxon>Genlisea</taxon>
    </lineage>
</organism>
<dbReference type="InterPro" id="IPR023213">
    <property type="entry name" value="CAT-like_dom_sf"/>
</dbReference>
<evidence type="ECO:0000256" key="1">
    <source>
        <dbReference type="ARBA" id="ARBA00022679"/>
    </source>
</evidence>
<keyword evidence="2" id="KW-0012">Acyltransferase</keyword>
<dbReference type="InterPro" id="IPR051504">
    <property type="entry name" value="Plant_metabolite_acyltrans"/>
</dbReference>
<name>S8C7M8_9LAMI</name>
<dbReference type="SUPFAM" id="SSF52777">
    <property type="entry name" value="CoA-dependent acyltransferases"/>
    <property type="match status" value="1"/>
</dbReference>
<reference evidence="3 4" key="1">
    <citation type="journal article" date="2013" name="BMC Genomics">
        <title>The miniature genome of a carnivorous plant Genlisea aurea contains a low number of genes and short non-coding sequences.</title>
        <authorList>
            <person name="Leushkin E.V."/>
            <person name="Sutormin R.A."/>
            <person name="Nabieva E.R."/>
            <person name="Penin A.A."/>
            <person name="Kondrashov A.S."/>
            <person name="Logacheva M.D."/>
        </authorList>
    </citation>
    <scope>NUCLEOTIDE SEQUENCE [LARGE SCALE GENOMIC DNA]</scope>
</reference>
<sequence>MAAAVAVELGRWQIYPSPETVTELSLPLIHFDLAFFYFHPVQRLLFFDFRCSRPHFVDSVLPRLKDSLRRTLRHFLPLAGKLVQPAEASRRPFLRFLDGDSVSLTVAECDKDFRHLTGNHPRLADEFYACVPDLPPAEDSPEGRLLPVIALQVTLFPQQGVCLGFTNHHAVGDASAIVRFIKSWATVNFSGSDGKLIDEKSLPFLDRTAVEDSDGLDAVYWELLRKRSGRRTPESRPISFPLSKLRATFVIRNDDVSKLKSLVSIRCPKMHITSFTVTCALVWACLVKSEAGSVPDDEPEYFGLAADCRERLNPPLPATYFGNCLAFVKAEATHGSLRRNDGFLVAAESLGLAIQESVYNERGILDGAEGWPSDFGKLIGKRLFGVSGSPRFDLYDADFGWGRPRKFESASIDRDNSMSLSKSRFSDGGLEFGLSRTKKKLDAFAAAFIETLRTL</sequence>
<proteinExistence type="predicted"/>
<protein>
    <submittedName>
        <fullName evidence="3">Uncharacterized protein</fullName>
    </submittedName>
</protein>
<dbReference type="OrthoDB" id="1862401at2759"/>
<keyword evidence="4" id="KW-1185">Reference proteome</keyword>
<comment type="caution">
    <text evidence="3">The sequence shown here is derived from an EMBL/GenBank/DDBJ whole genome shotgun (WGS) entry which is preliminary data.</text>
</comment>
<evidence type="ECO:0000256" key="2">
    <source>
        <dbReference type="ARBA" id="ARBA00023315"/>
    </source>
</evidence>
<dbReference type="AlphaFoldDB" id="S8C7M8"/>
<accession>S8C7M8</accession>
<dbReference type="EMBL" id="AUSU01005887">
    <property type="protein sequence ID" value="EPS62795.1"/>
    <property type="molecule type" value="Genomic_DNA"/>
</dbReference>
<dbReference type="Gene3D" id="3.30.559.10">
    <property type="entry name" value="Chloramphenicol acetyltransferase-like domain"/>
    <property type="match status" value="2"/>
</dbReference>
<dbReference type="Pfam" id="PF02458">
    <property type="entry name" value="Transferase"/>
    <property type="match status" value="1"/>
</dbReference>
<evidence type="ECO:0000313" key="4">
    <source>
        <dbReference type="Proteomes" id="UP000015453"/>
    </source>
</evidence>
<keyword evidence="1" id="KW-0808">Transferase</keyword>
<gene>
    <name evidence="3" type="ORF">M569_11994</name>
</gene>
<dbReference type="GO" id="GO:0016747">
    <property type="term" value="F:acyltransferase activity, transferring groups other than amino-acyl groups"/>
    <property type="evidence" value="ECO:0007669"/>
    <property type="project" value="UniProtKB-ARBA"/>
</dbReference>
<dbReference type="PANTHER" id="PTHR31625">
    <property type="match status" value="1"/>
</dbReference>
<dbReference type="Proteomes" id="UP000015453">
    <property type="component" value="Unassembled WGS sequence"/>
</dbReference>